<feature type="domain" description="Serine aminopeptidase S33" evidence="2">
    <location>
        <begin position="75"/>
        <end position="173"/>
    </location>
</feature>
<organism evidence="3 4">
    <name type="scientific">Stakelama tenebrarum</name>
    <dbReference type="NCBI Taxonomy" id="2711215"/>
    <lineage>
        <taxon>Bacteria</taxon>
        <taxon>Pseudomonadati</taxon>
        <taxon>Pseudomonadota</taxon>
        <taxon>Alphaproteobacteria</taxon>
        <taxon>Sphingomonadales</taxon>
        <taxon>Sphingomonadaceae</taxon>
        <taxon>Stakelama</taxon>
    </lineage>
</organism>
<accession>A0A6G6Y4G1</accession>
<evidence type="ECO:0000256" key="1">
    <source>
        <dbReference type="SAM" id="SignalP"/>
    </source>
</evidence>
<dbReference type="InterPro" id="IPR053145">
    <property type="entry name" value="AB_hydrolase_Est10"/>
</dbReference>
<sequence length="329" mass="33942">MSKGFPWLKAGVAAVAMLAVAPALAQQAPGESEITAPGPKGALAGSLIDAGQGAPVVLIIPGSGPTDRNGDNPMGASGGVLRQLAQGLAAEGVSSVRIDKRGLFGSAEAVENANRDSSIAGYAADADSWIVTIREKTGAPCVWILGHSEGGLVALKATENPGAICGVILVETAGRKMGDVVRQQFRDNPANAPVLDDALSAVDSLEAGETVDTSTFHPALRTLFNADIQPYWIDVFSHDPVALAKSYSGPMMIVQGTSDIQVTEADFELLREARPDAETLLVPDMTHVLRIAEEPGMAANLATYTDPDMPIVPGLAPAIAGFVKANSGQ</sequence>
<dbReference type="Pfam" id="PF12146">
    <property type="entry name" value="Hydrolase_4"/>
    <property type="match status" value="1"/>
</dbReference>
<name>A0A6G6Y4G1_9SPHN</name>
<feature type="signal peptide" evidence="1">
    <location>
        <begin position="1"/>
        <end position="25"/>
    </location>
</feature>
<keyword evidence="1" id="KW-0732">Signal</keyword>
<keyword evidence="3" id="KW-0378">Hydrolase</keyword>
<dbReference type="EMBL" id="CP049109">
    <property type="protein sequence ID" value="QIG79790.1"/>
    <property type="molecule type" value="Genomic_DNA"/>
</dbReference>
<dbReference type="Proteomes" id="UP000501568">
    <property type="component" value="Chromosome"/>
</dbReference>
<evidence type="ECO:0000259" key="2">
    <source>
        <dbReference type="Pfam" id="PF12146"/>
    </source>
</evidence>
<proteinExistence type="predicted"/>
<dbReference type="Gene3D" id="3.40.50.1820">
    <property type="entry name" value="alpha/beta hydrolase"/>
    <property type="match status" value="1"/>
</dbReference>
<keyword evidence="4" id="KW-1185">Reference proteome</keyword>
<dbReference type="SUPFAM" id="SSF53474">
    <property type="entry name" value="alpha/beta-Hydrolases"/>
    <property type="match status" value="1"/>
</dbReference>
<dbReference type="PANTHER" id="PTHR43265">
    <property type="entry name" value="ESTERASE ESTD"/>
    <property type="match status" value="1"/>
</dbReference>
<protein>
    <submittedName>
        <fullName evidence="3">Alpha/beta fold hydrolase</fullName>
    </submittedName>
</protein>
<dbReference type="AlphaFoldDB" id="A0A6G6Y4G1"/>
<evidence type="ECO:0000313" key="3">
    <source>
        <dbReference type="EMBL" id="QIG79790.1"/>
    </source>
</evidence>
<evidence type="ECO:0000313" key="4">
    <source>
        <dbReference type="Proteomes" id="UP000501568"/>
    </source>
</evidence>
<dbReference type="GO" id="GO:0052689">
    <property type="term" value="F:carboxylic ester hydrolase activity"/>
    <property type="evidence" value="ECO:0007669"/>
    <property type="project" value="TreeGrafter"/>
</dbReference>
<dbReference type="KEGG" id="spzr:G5C33_08310"/>
<feature type="chain" id="PRO_5026306502" evidence="1">
    <location>
        <begin position="26"/>
        <end position="329"/>
    </location>
</feature>
<reference evidence="3 4" key="1">
    <citation type="submission" date="2020-02" db="EMBL/GenBank/DDBJ databases">
        <authorList>
            <person name="Zheng R.K."/>
            <person name="Sun C.M."/>
        </authorList>
    </citation>
    <scope>NUCLEOTIDE SEQUENCE [LARGE SCALE GENOMIC DNA]</scope>
    <source>
        <strain evidence="4">zrk23</strain>
    </source>
</reference>
<dbReference type="RefSeq" id="WP_165326791.1">
    <property type="nucleotide sequence ID" value="NZ_CP049109.1"/>
</dbReference>
<gene>
    <name evidence="3" type="ORF">G5C33_08310</name>
</gene>
<dbReference type="PANTHER" id="PTHR43265:SF1">
    <property type="entry name" value="ESTERASE ESTD"/>
    <property type="match status" value="1"/>
</dbReference>
<dbReference type="InterPro" id="IPR029058">
    <property type="entry name" value="AB_hydrolase_fold"/>
</dbReference>
<dbReference type="InterPro" id="IPR022742">
    <property type="entry name" value="Hydrolase_4"/>
</dbReference>